<gene>
    <name evidence="2" type="ORF">J2Z75_001260</name>
</gene>
<evidence type="ECO:0000313" key="2">
    <source>
        <dbReference type="EMBL" id="MBP1857764.1"/>
    </source>
</evidence>
<sequence length="434" mass="46882">MMLPPTQQASATLVTSMVQSIVDDIEKRRLEEEEKAKGKKEEDKVIRARVTSDEVSQAANARINEHFFGALKRDENPMATLAARFSAVMGVTQGADESDMDYGSRLEDALAITKLVAKKDADGKPTVVGLATFRVSVDDLTAAVDGTDENPTGMTALLARFVQRNDLQQADGEDDSDYTLRLRAALTSARAGLTSSVAEVEAKSGLQDIGVTAQEMIEAIKRPYGETAQKIKTILDDKAAEEKFLTADVSKVLQRLEDVADPKTVEELKTERLENDPTKVEDAETRKEREESIRALEAGEKLEDVKELHEVIRKGNEAAAKGETDGKTDIDQTGQSAGAIAIQTIQVLAAGVEIAEAQASIESNRANQSPALQDGGQASDDPHQTPSDEDQAVMLARAGQASEEQRDEDATKDILAVTIDENGIYELLAKKDAA</sequence>
<reference evidence="2 3" key="1">
    <citation type="submission" date="2021-03" db="EMBL/GenBank/DDBJ databases">
        <title>Genomic Encyclopedia of Type Strains, Phase IV (KMG-IV): sequencing the most valuable type-strain genomes for metagenomic binning, comparative biology and taxonomic classification.</title>
        <authorList>
            <person name="Goeker M."/>
        </authorList>
    </citation>
    <scope>NUCLEOTIDE SEQUENCE [LARGE SCALE GENOMIC DNA]</scope>
    <source>
        <strain evidence="2 3">DSM 26427</strain>
    </source>
</reference>
<comment type="caution">
    <text evidence="2">The sequence shown here is derived from an EMBL/GenBank/DDBJ whole genome shotgun (WGS) entry which is preliminary data.</text>
</comment>
<evidence type="ECO:0000313" key="3">
    <source>
        <dbReference type="Proteomes" id="UP000823786"/>
    </source>
</evidence>
<protein>
    <submittedName>
        <fullName evidence="2">Uncharacterized protein</fullName>
    </submittedName>
</protein>
<dbReference type="RefSeq" id="WP_209849337.1">
    <property type="nucleotide sequence ID" value="NZ_JAGGJV010000002.1"/>
</dbReference>
<feature type="region of interest" description="Disordered" evidence="1">
    <location>
        <begin position="363"/>
        <end position="389"/>
    </location>
</feature>
<evidence type="ECO:0000256" key="1">
    <source>
        <dbReference type="SAM" id="MobiDB-lite"/>
    </source>
</evidence>
<dbReference type="EMBL" id="JAGGJV010000002">
    <property type="protein sequence ID" value="MBP1857764.1"/>
    <property type="molecule type" value="Genomic_DNA"/>
</dbReference>
<accession>A0ABS4EII5</accession>
<keyword evidence="3" id="KW-1185">Reference proteome</keyword>
<dbReference type="Proteomes" id="UP000823786">
    <property type="component" value="Unassembled WGS sequence"/>
</dbReference>
<proteinExistence type="predicted"/>
<organism evidence="2 3">
    <name type="scientific">Rhizobium herbae</name>
    <dbReference type="NCBI Taxonomy" id="508661"/>
    <lineage>
        <taxon>Bacteria</taxon>
        <taxon>Pseudomonadati</taxon>
        <taxon>Pseudomonadota</taxon>
        <taxon>Alphaproteobacteria</taxon>
        <taxon>Hyphomicrobiales</taxon>
        <taxon>Rhizobiaceae</taxon>
        <taxon>Rhizobium/Agrobacterium group</taxon>
        <taxon>Rhizobium</taxon>
    </lineage>
</organism>
<name>A0ABS4EII5_9HYPH</name>